<proteinExistence type="predicted"/>
<evidence type="ECO:0000256" key="1">
    <source>
        <dbReference type="SAM" id="MobiDB-lite"/>
    </source>
</evidence>
<accession>A0A4Z2FLB1</accession>
<sequence>MTKLGDKVGGAPAAGEAGGGARGEEGKSFDWVVSQGAEAFESRHTCLSCERPYSPWLAGIPEQRQRETERVRLRVKRKCERKVD</sequence>
<organism evidence="2 3">
    <name type="scientific">Liparis tanakae</name>
    <name type="common">Tanaka's snailfish</name>
    <dbReference type="NCBI Taxonomy" id="230148"/>
    <lineage>
        <taxon>Eukaryota</taxon>
        <taxon>Metazoa</taxon>
        <taxon>Chordata</taxon>
        <taxon>Craniata</taxon>
        <taxon>Vertebrata</taxon>
        <taxon>Euteleostomi</taxon>
        <taxon>Actinopterygii</taxon>
        <taxon>Neopterygii</taxon>
        <taxon>Teleostei</taxon>
        <taxon>Neoteleostei</taxon>
        <taxon>Acanthomorphata</taxon>
        <taxon>Eupercaria</taxon>
        <taxon>Perciformes</taxon>
        <taxon>Cottioidei</taxon>
        <taxon>Cottales</taxon>
        <taxon>Liparidae</taxon>
        <taxon>Liparis</taxon>
    </lineage>
</organism>
<gene>
    <name evidence="2" type="ORF">EYF80_048139</name>
</gene>
<comment type="caution">
    <text evidence="2">The sequence shown here is derived from an EMBL/GenBank/DDBJ whole genome shotgun (WGS) entry which is preliminary data.</text>
</comment>
<name>A0A4Z2FLB1_9TELE</name>
<reference evidence="2 3" key="1">
    <citation type="submission" date="2019-03" db="EMBL/GenBank/DDBJ databases">
        <title>First draft genome of Liparis tanakae, snailfish: a comprehensive survey of snailfish specific genes.</title>
        <authorList>
            <person name="Kim W."/>
            <person name="Song I."/>
            <person name="Jeong J.-H."/>
            <person name="Kim D."/>
            <person name="Kim S."/>
            <person name="Ryu S."/>
            <person name="Song J.Y."/>
            <person name="Lee S.K."/>
        </authorList>
    </citation>
    <scope>NUCLEOTIDE SEQUENCE [LARGE SCALE GENOMIC DNA]</scope>
    <source>
        <tissue evidence="2">Muscle</tissue>
    </source>
</reference>
<dbReference type="EMBL" id="SRLO01001087">
    <property type="protein sequence ID" value="TNN41695.1"/>
    <property type="molecule type" value="Genomic_DNA"/>
</dbReference>
<protein>
    <submittedName>
        <fullName evidence="2">Uncharacterized protein</fullName>
    </submittedName>
</protein>
<dbReference type="AlphaFoldDB" id="A0A4Z2FLB1"/>
<evidence type="ECO:0000313" key="2">
    <source>
        <dbReference type="EMBL" id="TNN41695.1"/>
    </source>
</evidence>
<feature type="region of interest" description="Disordered" evidence="1">
    <location>
        <begin position="1"/>
        <end position="26"/>
    </location>
</feature>
<dbReference type="Proteomes" id="UP000314294">
    <property type="component" value="Unassembled WGS sequence"/>
</dbReference>
<evidence type="ECO:0000313" key="3">
    <source>
        <dbReference type="Proteomes" id="UP000314294"/>
    </source>
</evidence>
<keyword evidence="3" id="KW-1185">Reference proteome</keyword>